<evidence type="ECO:0000256" key="10">
    <source>
        <dbReference type="ARBA" id="ARBA00069363"/>
    </source>
</evidence>
<keyword evidence="6 13" id="KW-0479">Metal-binding</keyword>
<keyword evidence="5" id="KW-0645">Protease</keyword>
<dbReference type="Gene3D" id="3.40.350.10">
    <property type="entry name" value="Creatinase/prolidase N-terminal domain"/>
    <property type="match status" value="1"/>
</dbReference>
<dbReference type="PANTHER" id="PTHR43226:SF4">
    <property type="entry name" value="XAA-PRO AMINOPEPTIDASE 3"/>
    <property type="match status" value="1"/>
</dbReference>
<dbReference type="NCBIfam" id="NF008131">
    <property type="entry name" value="PRK10879.1"/>
    <property type="match status" value="1"/>
</dbReference>
<dbReference type="SUPFAM" id="SSF53092">
    <property type="entry name" value="Creatinase/prolidase N-terminal domain"/>
    <property type="match status" value="1"/>
</dbReference>
<evidence type="ECO:0000256" key="8">
    <source>
        <dbReference type="ARBA" id="ARBA00023049"/>
    </source>
</evidence>
<evidence type="ECO:0000313" key="16">
    <source>
        <dbReference type="Proteomes" id="UP000189177"/>
    </source>
</evidence>
<protein>
    <recommendedName>
        <fullName evidence="10">Xaa-Pro aminopeptidase</fullName>
        <ecNumber evidence="4">3.4.11.9</ecNumber>
    </recommendedName>
    <alternativeName>
        <fullName evidence="11">Aminopeptidase P II</fullName>
    </alternativeName>
    <alternativeName>
        <fullName evidence="12">X-Pro aminopeptidase</fullName>
    </alternativeName>
</protein>
<comment type="catalytic activity">
    <reaction evidence="1">
        <text>Release of any N-terminal amino acid, including proline, that is linked to proline, even from a dipeptide or tripeptide.</text>
        <dbReference type="EC" id="3.4.11.9"/>
    </reaction>
</comment>
<dbReference type="Proteomes" id="UP000189177">
    <property type="component" value="Unassembled WGS sequence"/>
</dbReference>
<evidence type="ECO:0000256" key="13">
    <source>
        <dbReference type="RuleBase" id="RU000590"/>
    </source>
</evidence>
<dbReference type="InterPro" id="IPR000994">
    <property type="entry name" value="Pept_M24"/>
</dbReference>
<keyword evidence="15" id="KW-0031">Aminopeptidase</keyword>
<gene>
    <name evidence="15" type="ORF">B1A74_02990</name>
</gene>
<evidence type="ECO:0000259" key="14">
    <source>
        <dbReference type="SMART" id="SM01011"/>
    </source>
</evidence>
<evidence type="ECO:0000256" key="9">
    <source>
        <dbReference type="ARBA" id="ARBA00023211"/>
    </source>
</evidence>
<dbReference type="GO" id="GO:0070006">
    <property type="term" value="F:metalloaminopeptidase activity"/>
    <property type="evidence" value="ECO:0007669"/>
    <property type="project" value="InterPro"/>
</dbReference>
<dbReference type="AlphaFoldDB" id="A0A1V3A197"/>
<evidence type="ECO:0000313" key="15">
    <source>
        <dbReference type="EMBL" id="OOC11105.1"/>
    </source>
</evidence>
<accession>A0A1V3A197</accession>
<organism evidence="15 16">
    <name type="scientific">Thioalkalivibrio halophilus</name>
    <dbReference type="NCBI Taxonomy" id="252474"/>
    <lineage>
        <taxon>Bacteria</taxon>
        <taxon>Pseudomonadati</taxon>
        <taxon>Pseudomonadota</taxon>
        <taxon>Gammaproteobacteria</taxon>
        <taxon>Chromatiales</taxon>
        <taxon>Ectothiorhodospiraceae</taxon>
        <taxon>Thioalkalivibrio</taxon>
    </lineage>
</organism>
<dbReference type="InterPro" id="IPR052433">
    <property type="entry name" value="X-Pro_dipept-like"/>
</dbReference>
<dbReference type="EC" id="3.4.11.9" evidence="4"/>
<keyword evidence="9" id="KW-0464">Manganese</keyword>
<dbReference type="PANTHER" id="PTHR43226">
    <property type="entry name" value="XAA-PRO AMINOPEPTIDASE 3"/>
    <property type="match status" value="1"/>
</dbReference>
<dbReference type="PROSITE" id="PS00491">
    <property type="entry name" value="PROLINE_PEPTIDASE"/>
    <property type="match status" value="1"/>
</dbReference>
<keyword evidence="8" id="KW-0482">Metalloprotease</keyword>
<dbReference type="SMART" id="SM01011">
    <property type="entry name" value="AMP_N"/>
    <property type="match status" value="1"/>
</dbReference>
<comment type="similarity">
    <text evidence="3 13">Belongs to the peptidase M24B family.</text>
</comment>
<evidence type="ECO:0000256" key="7">
    <source>
        <dbReference type="ARBA" id="ARBA00022801"/>
    </source>
</evidence>
<dbReference type="Gene3D" id="3.90.230.10">
    <property type="entry name" value="Creatinase/methionine aminopeptidase superfamily"/>
    <property type="match status" value="1"/>
</dbReference>
<dbReference type="EMBL" id="MUZR01000007">
    <property type="protein sequence ID" value="OOC11105.1"/>
    <property type="molecule type" value="Genomic_DNA"/>
</dbReference>
<evidence type="ECO:0000256" key="4">
    <source>
        <dbReference type="ARBA" id="ARBA00012574"/>
    </source>
</evidence>
<dbReference type="RefSeq" id="WP_077243714.1">
    <property type="nucleotide sequence ID" value="NZ_MUZR01000007.1"/>
</dbReference>
<comment type="caution">
    <text evidence="15">The sequence shown here is derived from an EMBL/GenBank/DDBJ whole genome shotgun (WGS) entry which is preliminary data.</text>
</comment>
<dbReference type="InterPro" id="IPR036005">
    <property type="entry name" value="Creatinase/aminopeptidase-like"/>
</dbReference>
<dbReference type="OrthoDB" id="9806388at2"/>
<dbReference type="InterPro" id="IPR007865">
    <property type="entry name" value="Aminopep_P_N"/>
</dbReference>
<proteinExistence type="inferred from homology"/>
<dbReference type="GO" id="GO:0005829">
    <property type="term" value="C:cytosol"/>
    <property type="evidence" value="ECO:0007669"/>
    <property type="project" value="TreeGrafter"/>
</dbReference>
<evidence type="ECO:0000256" key="12">
    <source>
        <dbReference type="ARBA" id="ARBA00081411"/>
    </source>
</evidence>
<dbReference type="FunFam" id="3.90.230.10:FF:000002">
    <property type="entry name" value="Xaa-Pro aminopeptidase 3"/>
    <property type="match status" value="1"/>
</dbReference>
<dbReference type="STRING" id="252474.B1A74_02990"/>
<evidence type="ECO:0000256" key="5">
    <source>
        <dbReference type="ARBA" id="ARBA00022670"/>
    </source>
</evidence>
<dbReference type="CDD" id="cd01087">
    <property type="entry name" value="Prolidase"/>
    <property type="match status" value="1"/>
</dbReference>
<evidence type="ECO:0000256" key="2">
    <source>
        <dbReference type="ARBA" id="ARBA00001936"/>
    </source>
</evidence>
<dbReference type="Pfam" id="PF05195">
    <property type="entry name" value="AMP_N"/>
    <property type="match status" value="1"/>
</dbReference>
<dbReference type="InterPro" id="IPR029149">
    <property type="entry name" value="Creatin/AminoP/Spt16_N"/>
</dbReference>
<name>A0A1V3A197_9GAMM</name>
<dbReference type="InterPro" id="IPR001131">
    <property type="entry name" value="Peptidase_M24B_aminopep-P_CS"/>
</dbReference>
<dbReference type="SUPFAM" id="SSF55920">
    <property type="entry name" value="Creatinase/aminopeptidase"/>
    <property type="match status" value="1"/>
</dbReference>
<dbReference type="GO" id="GO:0030145">
    <property type="term" value="F:manganese ion binding"/>
    <property type="evidence" value="ECO:0007669"/>
    <property type="project" value="InterPro"/>
</dbReference>
<dbReference type="Pfam" id="PF00557">
    <property type="entry name" value="Peptidase_M24"/>
    <property type="match status" value="1"/>
</dbReference>
<evidence type="ECO:0000256" key="1">
    <source>
        <dbReference type="ARBA" id="ARBA00001424"/>
    </source>
</evidence>
<feature type="domain" description="Aminopeptidase P N-terminal" evidence="14">
    <location>
        <begin position="7"/>
        <end position="141"/>
    </location>
</feature>
<comment type="cofactor">
    <cofactor evidence="2">
        <name>Mn(2+)</name>
        <dbReference type="ChEBI" id="CHEBI:29035"/>
    </cofactor>
</comment>
<dbReference type="GO" id="GO:0006508">
    <property type="term" value="P:proteolysis"/>
    <property type="evidence" value="ECO:0007669"/>
    <property type="project" value="UniProtKB-KW"/>
</dbReference>
<evidence type="ECO:0000256" key="11">
    <source>
        <dbReference type="ARBA" id="ARBA00075356"/>
    </source>
</evidence>
<sequence>MSRAPQIPAGELARRRQRLMRAAGGDALIVIPGAVETTRNRDVEYPFRQNSDFLYLTDFEEPDAIAVLAPGREAGEYILFCRDRDPKMETWTGRRAGPEGAMERFGADCAFPVDDIDEILPGLLENRRELCAPFGRDEGFDRRLFGWLQQVRRRAARSGVRVPHEFAALEHHLHEQRLFKKAPELKMMRHAAAISTGAHRRAMQACRPGMTEYQVAAEITHEFHRHGTEAAYPSIVGGGENGCILHYIENRDVLRDGDLLLIDAGCEHRGYASDITRTFPVGGRFGGRQREVYEIVLDAQRAAIDAVRPGHHWNDPHDVAVRELTRGLRDLGVLEGELDALIEDEAYRPFFMHRTGHWLGLDVHDVGDYRVGGVWRQLEPGMVMTVEPGLYFGPYCETPEDLRGIGVRIEDDVAVTRDGHEVLTEACPKTVEAIEACMADGAAGRR</sequence>
<evidence type="ECO:0000256" key="3">
    <source>
        <dbReference type="ARBA" id="ARBA00008766"/>
    </source>
</evidence>
<keyword evidence="7" id="KW-0378">Hydrolase</keyword>
<evidence type="ECO:0000256" key="6">
    <source>
        <dbReference type="ARBA" id="ARBA00022723"/>
    </source>
</evidence>
<reference evidence="15 16" key="1">
    <citation type="submission" date="2017-02" db="EMBL/GenBank/DDBJ databases">
        <title>Genomic diversity within the haloalkaliphilic genus Thioalkalivibrio.</title>
        <authorList>
            <person name="Ahn A.-C."/>
            <person name="Meier-Kolthoff J."/>
            <person name="Overmars L."/>
            <person name="Richter M."/>
            <person name="Woyke T."/>
            <person name="Sorokin D.Y."/>
            <person name="Muyzer G."/>
        </authorList>
    </citation>
    <scope>NUCLEOTIDE SEQUENCE [LARGE SCALE GENOMIC DNA]</scope>
    <source>
        <strain evidence="15 16">HL17</strain>
    </source>
</reference>
<keyword evidence="16" id="KW-1185">Reference proteome</keyword>